<dbReference type="OrthoDB" id="3255642at2759"/>
<evidence type="ECO:0000313" key="2">
    <source>
        <dbReference type="Proteomes" id="UP000284842"/>
    </source>
</evidence>
<dbReference type="Proteomes" id="UP000284842">
    <property type="component" value="Unassembled WGS sequence"/>
</dbReference>
<comment type="caution">
    <text evidence="1">The sequence shown here is derived from an EMBL/GenBank/DDBJ whole genome shotgun (WGS) entry which is preliminary data.</text>
</comment>
<accession>A0A409Y8K5</accession>
<reference evidence="1 2" key="1">
    <citation type="journal article" date="2018" name="Evol. Lett.">
        <title>Horizontal gene cluster transfer increased hallucinogenic mushroom diversity.</title>
        <authorList>
            <person name="Reynolds H.T."/>
            <person name="Vijayakumar V."/>
            <person name="Gluck-Thaler E."/>
            <person name="Korotkin H.B."/>
            <person name="Matheny P.B."/>
            <person name="Slot J.C."/>
        </authorList>
    </citation>
    <scope>NUCLEOTIDE SEQUENCE [LARGE SCALE GENOMIC DNA]</scope>
    <source>
        <strain evidence="1 2">2629</strain>
    </source>
</reference>
<dbReference type="STRING" id="181874.A0A409Y8K5"/>
<organism evidence="1 2">
    <name type="scientific">Panaeolus cyanescens</name>
    <dbReference type="NCBI Taxonomy" id="181874"/>
    <lineage>
        <taxon>Eukaryota</taxon>
        <taxon>Fungi</taxon>
        <taxon>Dikarya</taxon>
        <taxon>Basidiomycota</taxon>
        <taxon>Agaricomycotina</taxon>
        <taxon>Agaricomycetes</taxon>
        <taxon>Agaricomycetidae</taxon>
        <taxon>Agaricales</taxon>
        <taxon>Agaricineae</taxon>
        <taxon>Galeropsidaceae</taxon>
        <taxon>Panaeolus</taxon>
    </lineage>
</organism>
<evidence type="ECO:0000313" key="1">
    <source>
        <dbReference type="EMBL" id="PPQ99264.1"/>
    </source>
</evidence>
<sequence>MADFSVACEGDCISGIAQAIIGNYSAPVHIALTEIADNITSTLIRKDSTSTPSIALLNPIIDAFNNRIYDDIVQGVFREYFHGKCQDPDTSIDPPGCPNPDCPTVCGTPGSIVHHFPKFRYLAYRTTVNSFNRVIKPDSSAYRSVEDEVLREKFGSQYDRRFSLAHRRWQIRRGLTKRWSSEQRETVRDVLQEMLGQFRWVLLVICGGSADGKTNGLPECSWEEDFKNYILTFP</sequence>
<keyword evidence="2" id="KW-1185">Reference proteome</keyword>
<dbReference type="AlphaFoldDB" id="A0A409Y8K5"/>
<gene>
    <name evidence="1" type="ORF">CVT24_009309</name>
</gene>
<protein>
    <submittedName>
        <fullName evidence="1">Uncharacterized protein</fullName>
    </submittedName>
</protein>
<proteinExistence type="predicted"/>
<dbReference type="EMBL" id="NHTK01001365">
    <property type="protein sequence ID" value="PPQ99264.1"/>
    <property type="molecule type" value="Genomic_DNA"/>
</dbReference>
<dbReference type="InParanoid" id="A0A409Y8K5"/>
<name>A0A409Y8K5_9AGAR</name>